<dbReference type="InterPro" id="IPR041698">
    <property type="entry name" value="Methyltransf_25"/>
</dbReference>
<protein>
    <submittedName>
        <fullName evidence="3">TIR domain-containing protein</fullName>
    </submittedName>
</protein>
<evidence type="ECO:0000313" key="4">
    <source>
        <dbReference type="Proteomes" id="UP001576784"/>
    </source>
</evidence>
<feature type="domain" description="TIR" evidence="2">
    <location>
        <begin position="1"/>
        <end position="150"/>
    </location>
</feature>
<dbReference type="PROSITE" id="PS50104">
    <property type="entry name" value="TIR"/>
    <property type="match status" value="1"/>
</dbReference>
<dbReference type="Proteomes" id="UP001576784">
    <property type="component" value="Unassembled WGS sequence"/>
</dbReference>
<dbReference type="InterPro" id="IPR000157">
    <property type="entry name" value="TIR_dom"/>
</dbReference>
<dbReference type="SUPFAM" id="SSF52200">
    <property type="entry name" value="Toll/Interleukin receptor TIR domain"/>
    <property type="match status" value="1"/>
</dbReference>
<dbReference type="RefSeq" id="WP_413263998.1">
    <property type="nucleotide sequence ID" value="NZ_JBHFNR010000109.1"/>
</dbReference>
<dbReference type="Gene3D" id="3.40.50.10140">
    <property type="entry name" value="Toll/interleukin-1 receptor homology (TIR) domain"/>
    <property type="match status" value="1"/>
</dbReference>
<dbReference type="Gene3D" id="3.40.50.150">
    <property type="entry name" value="Vaccinia Virus protein VP39"/>
    <property type="match status" value="1"/>
</dbReference>
<evidence type="ECO:0000256" key="1">
    <source>
        <dbReference type="ARBA" id="ARBA00022679"/>
    </source>
</evidence>
<accession>A0ABV4XS34</accession>
<gene>
    <name evidence="3" type="ORF">ACE1CI_15690</name>
</gene>
<sequence length="673" mass="77698">MTSVFISWTGVVGSQLATAIRAMINDIEGIKVWTSNEDIRAGDRWFTETQEALQNAEFGIVCLTPGSYNRPWINFEAGYLLGKGKQYRVVVVRFDENIENLINPLMGLQTIDGTNLNAWQKLIGEMTNKRNYDVNKDAIATRFSKLKETIDIINQSPHSSFLEINKKVADIQRIADSLKDNKYFHENICFQKVICEAYDKYSQLNENLKQRNASRYLAPASQYPQILISLQRNISPVVKAIALVNIEEQFWQQRTGKEILKTSNRDNIRVFAFASEKEFESNYLTLLEHAQIYEVYAISLTNLSMFLGSEYSKDFSIIDAGSNQKLLAKYDDEVPDKKNICFIAEEKEICQYEKEFNKLLALKVAIRIEKDADSDSETLKEQYRHSIFERQGLTFYERKSIEMSAYINASQYDEHEEKHAYYQEMMQKMIAICSAHRDNNIEGCRILEFGAGTGIFTKRLSEIKDIVVNEIVALEIDWHCYNILQHKFSNQQGRVQLKHKDSRTYNPSGQFDYIFSSFSDHHIKSGDKKRYFDNVKRNLKPGGLMIVGDEFLRDHPNNKKEREDALRDYHNHIIDIAKREGQTTLADLEEKALKSGLEEIGDFKVSCKDYEKYLTEAGFYFKQKRIGPPDPEEAKRIGGVYVYAACIADDSSAKDKLDSLFTHLNEKWKQSGC</sequence>
<comment type="caution">
    <text evidence="3">The sequence shown here is derived from an EMBL/GenBank/DDBJ whole genome shotgun (WGS) entry which is preliminary data.</text>
</comment>
<keyword evidence="1" id="KW-0808">Transferase</keyword>
<dbReference type="PANTHER" id="PTHR43861">
    <property type="entry name" value="TRANS-ACONITATE 2-METHYLTRANSFERASE-RELATED"/>
    <property type="match status" value="1"/>
</dbReference>
<dbReference type="SUPFAM" id="SSF53335">
    <property type="entry name" value="S-adenosyl-L-methionine-dependent methyltransferases"/>
    <property type="match status" value="1"/>
</dbReference>
<dbReference type="InterPro" id="IPR035897">
    <property type="entry name" value="Toll_tir_struct_dom_sf"/>
</dbReference>
<dbReference type="EMBL" id="JBHFNR010000109">
    <property type="protein sequence ID" value="MFB2894350.1"/>
    <property type="molecule type" value="Genomic_DNA"/>
</dbReference>
<keyword evidence="4" id="KW-1185">Reference proteome</keyword>
<name>A0ABV4XS34_9CYAN</name>
<dbReference type="Pfam" id="PF13676">
    <property type="entry name" value="TIR_2"/>
    <property type="match status" value="1"/>
</dbReference>
<organism evidence="3 4">
    <name type="scientific">Floridaenema flaviceps BLCC-F50</name>
    <dbReference type="NCBI Taxonomy" id="3153642"/>
    <lineage>
        <taxon>Bacteria</taxon>
        <taxon>Bacillati</taxon>
        <taxon>Cyanobacteriota</taxon>
        <taxon>Cyanophyceae</taxon>
        <taxon>Oscillatoriophycideae</taxon>
        <taxon>Aerosakkonematales</taxon>
        <taxon>Aerosakkonemataceae</taxon>
        <taxon>Floridanema</taxon>
        <taxon>Floridanema flaviceps</taxon>
    </lineage>
</organism>
<dbReference type="CDD" id="cd02440">
    <property type="entry name" value="AdoMet_MTases"/>
    <property type="match status" value="1"/>
</dbReference>
<evidence type="ECO:0000259" key="2">
    <source>
        <dbReference type="PROSITE" id="PS50104"/>
    </source>
</evidence>
<dbReference type="Pfam" id="PF13649">
    <property type="entry name" value="Methyltransf_25"/>
    <property type="match status" value="1"/>
</dbReference>
<dbReference type="InterPro" id="IPR029063">
    <property type="entry name" value="SAM-dependent_MTases_sf"/>
</dbReference>
<proteinExistence type="predicted"/>
<evidence type="ECO:0000313" key="3">
    <source>
        <dbReference type="EMBL" id="MFB2894350.1"/>
    </source>
</evidence>
<reference evidence="3 4" key="1">
    <citation type="submission" date="2024-09" db="EMBL/GenBank/DDBJ databases">
        <title>Floridaenema gen nov. (Aerosakkonemataceae, Aerosakkonematales ord. nov., Cyanobacteria) from benthic tropical and subtropical fresh waters, with the description of four new species.</title>
        <authorList>
            <person name="Moretto J.A."/>
            <person name="Berthold D.E."/>
            <person name="Lefler F.W."/>
            <person name="Huang I.-S."/>
            <person name="Laughinghouse H. IV."/>
        </authorList>
    </citation>
    <scope>NUCLEOTIDE SEQUENCE [LARGE SCALE GENOMIC DNA]</scope>
    <source>
        <strain evidence="3 4">BLCC-F50</strain>
    </source>
</reference>